<accession>A0AAE3W590</accession>
<dbReference type="AlphaFoldDB" id="A0AAE3W590"/>
<evidence type="ECO:0000313" key="1">
    <source>
        <dbReference type="EMBL" id="MDQ0370198.1"/>
    </source>
</evidence>
<proteinExistence type="predicted"/>
<dbReference type="EMBL" id="JAUSUZ010000001">
    <property type="protein sequence ID" value="MDQ0370198.1"/>
    <property type="molecule type" value="Genomic_DNA"/>
</dbReference>
<reference evidence="1 2" key="1">
    <citation type="submission" date="2023-07" db="EMBL/GenBank/DDBJ databases">
        <title>Sequencing the genomes of 1000 actinobacteria strains.</title>
        <authorList>
            <person name="Klenk H.-P."/>
        </authorList>
    </citation>
    <scope>NUCLEOTIDE SEQUENCE [LARGE SCALE GENOMIC DNA]</scope>
    <source>
        <strain evidence="1 2">DSM 44709</strain>
    </source>
</reference>
<evidence type="ECO:0000313" key="2">
    <source>
        <dbReference type="Proteomes" id="UP001240236"/>
    </source>
</evidence>
<dbReference type="Proteomes" id="UP001240236">
    <property type="component" value="Unassembled WGS sequence"/>
</dbReference>
<sequence>MTASTTTAPGRSAWQTFRDFFVQPPPEAGPAARARHDLMLSHTVYVPAEGEAFTFGVEICQSWSMEGGTHDHLARRASELAVDARRSIRRMAVEVSRRYAPHRAVTFEAELNAEVAARQPWIVDDGPYVLICEVTVRVHPDERIAEQTRAFWERRVAMECEHDLEVRRAALVNELIGTWADVIEKLEKNPFASPSAKLAEEHFAEVFAAFKQQRGDAGRRLADILSQAVRGTEMRIGPSEYTKAWDAALTALLKEYGKE</sequence>
<comment type="caution">
    <text evidence="1">The sequence shown here is derived from an EMBL/GenBank/DDBJ whole genome shotgun (WGS) entry which is preliminary data.</text>
</comment>
<name>A0AAE3W590_9ACTN</name>
<organism evidence="1 2">
    <name type="scientific">Catenuloplanes indicus</name>
    <dbReference type="NCBI Taxonomy" id="137267"/>
    <lineage>
        <taxon>Bacteria</taxon>
        <taxon>Bacillati</taxon>
        <taxon>Actinomycetota</taxon>
        <taxon>Actinomycetes</taxon>
        <taxon>Micromonosporales</taxon>
        <taxon>Micromonosporaceae</taxon>
        <taxon>Catenuloplanes</taxon>
    </lineage>
</organism>
<protein>
    <submittedName>
        <fullName evidence="1">Uncharacterized protein</fullName>
    </submittedName>
</protein>
<dbReference type="RefSeq" id="WP_307245977.1">
    <property type="nucleotide sequence ID" value="NZ_JAUSUZ010000001.1"/>
</dbReference>
<keyword evidence="2" id="KW-1185">Reference proteome</keyword>
<gene>
    <name evidence="1" type="ORF">J2S42_006867</name>
</gene>